<organism evidence="6 7">
    <name type="scientific">Pseudovirgaria hyperparasitica</name>
    <dbReference type="NCBI Taxonomy" id="470096"/>
    <lineage>
        <taxon>Eukaryota</taxon>
        <taxon>Fungi</taxon>
        <taxon>Dikarya</taxon>
        <taxon>Ascomycota</taxon>
        <taxon>Pezizomycotina</taxon>
        <taxon>Dothideomycetes</taxon>
        <taxon>Dothideomycetes incertae sedis</taxon>
        <taxon>Acrospermales</taxon>
        <taxon>Acrospermaceae</taxon>
        <taxon>Pseudovirgaria</taxon>
    </lineage>
</organism>
<dbReference type="OrthoDB" id="5575075at2759"/>
<gene>
    <name evidence="6" type="ORF">EJ05DRAFT_340069</name>
</gene>
<evidence type="ECO:0000256" key="4">
    <source>
        <dbReference type="ARBA" id="ARBA00022755"/>
    </source>
</evidence>
<feature type="domain" description="Formyl transferase N-terminal" evidence="5">
    <location>
        <begin position="14"/>
        <end position="212"/>
    </location>
</feature>
<dbReference type="SUPFAM" id="SSF53328">
    <property type="entry name" value="Formyltransferase"/>
    <property type="match status" value="1"/>
</dbReference>
<dbReference type="PANTHER" id="PTHR43369">
    <property type="entry name" value="PHOSPHORIBOSYLGLYCINAMIDE FORMYLTRANSFERASE"/>
    <property type="match status" value="1"/>
</dbReference>
<dbReference type="GO" id="GO:0006189">
    <property type="term" value="P:'de novo' IMP biosynthetic process"/>
    <property type="evidence" value="ECO:0007669"/>
    <property type="project" value="TreeGrafter"/>
</dbReference>
<dbReference type="EMBL" id="ML996570">
    <property type="protein sequence ID" value="KAF2759269.1"/>
    <property type="molecule type" value="Genomic_DNA"/>
</dbReference>
<protein>
    <recommendedName>
        <fullName evidence="2">phosphoribosylglycinamide formyltransferase 1</fullName>
        <ecNumber evidence="2">2.1.2.2</ecNumber>
    </recommendedName>
</protein>
<dbReference type="PANTHER" id="PTHR43369:SF2">
    <property type="entry name" value="PHOSPHORIBOSYLGLYCINAMIDE FORMYLTRANSFERASE"/>
    <property type="match status" value="1"/>
</dbReference>
<dbReference type="RefSeq" id="XP_033601720.1">
    <property type="nucleotide sequence ID" value="XM_033740910.1"/>
</dbReference>
<evidence type="ECO:0000259" key="5">
    <source>
        <dbReference type="Pfam" id="PF00551"/>
    </source>
</evidence>
<evidence type="ECO:0000313" key="7">
    <source>
        <dbReference type="Proteomes" id="UP000799437"/>
    </source>
</evidence>
<proteinExistence type="predicted"/>
<reference evidence="6" key="1">
    <citation type="journal article" date="2020" name="Stud. Mycol.">
        <title>101 Dothideomycetes genomes: a test case for predicting lifestyles and emergence of pathogens.</title>
        <authorList>
            <person name="Haridas S."/>
            <person name="Albert R."/>
            <person name="Binder M."/>
            <person name="Bloem J."/>
            <person name="Labutti K."/>
            <person name="Salamov A."/>
            <person name="Andreopoulos B."/>
            <person name="Baker S."/>
            <person name="Barry K."/>
            <person name="Bills G."/>
            <person name="Bluhm B."/>
            <person name="Cannon C."/>
            <person name="Castanera R."/>
            <person name="Culley D."/>
            <person name="Daum C."/>
            <person name="Ezra D."/>
            <person name="Gonzalez J."/>
            <person name="Henrissat B."/>
            <person name="Kuo A."/>
            <person name="Liang C."/>
            <person name="Lipzen A."/>
            <person name="Lutzoni F."/>
            <person name="Magnuson J."/>
            <person name="Mondo S."/>
            <person name="Nolan M."/>
            <person name="Ohm R."/>
            <person name="Pangilinan J."/>
            <person name="Park H.-J."/>
            <person name="Ramirez L."/>
            <person name="Alfaro M."/>
            <person name="Sun H."/>
            <person name="Tritt A."/>
            <person name="Yoshinaga Y."/>
            <person name="Zwiers L.-H."/>
            <person name="Turgeon B."/>
            <person name="Goodwin S."/>
            <person name="Spatafora J."/>
            <person name="Crous P."/>
            <person name="Grigoriev I."/>
        </authorList>
    </citation>
    <scope>NUCLEOTIDE SEQUENCE</scope>
    <source>
        <strain evidence="6">CBS 121739</strain>
    </source>
</reference>
<dbReference type="Proteomes" id="UP000799437">
    <property type="component" value="Unassembled WGS sequence"/>
</dbReference>
<dbReference type="AlphaFoldDB" id="A0A6A6WAR6"/>
<dbReference type="GeneID" id="54481964"/>
<evidence type="ECO:0000256" key="1">
    <source>
        <dbReference type="ARBA" id="ARBA00005054"/>
    </source>
</evidence>
<dbReference type="InterPro" id="IPR036477">
    <property type="entry name" value="Formyl_transf_N_sf"/>
</dbReference>
<dbReference type="Pfam" id="PF00551">
    <property type="entry name" value="Formyl_trans_N"/>
    <property type="match status" value="1"/>
</dbReference>
<keyword evidence="7" id="KW-1185">Reference proteome</keyword>
<comment type="pathway">
    <text evidence="1">Purine metabolism; IMP biosynthesis via de novo pathway; N(2)-formyl-N(1)-(5-phospho-D-ribosyl)glycinamide from N(1)-(5-phospho-D-ribosyl)glycinamide (10-formyl THF route): step 1/1.</text>
</comment>
<dbReference type="InterPro" id="IPR002376">
    <property type="entry name" value="Formyl_transf_N"/>
</dbReference>
<sequence length="213" mass="22571">MSTSTPTTPKTLLTVLISGNGTNLQALIDACASPSSVLSNCTITHVVSNRKAAYGLVRAQTAGIPTTYHNLVPYTRKHLAAIPTPKPNDDTTPTDPEKTTQIEAAKASARAAYDADLAHLLLHPPTPPATKPHLIICAGWMHVLTPSFLDPIAAAGIDVINLHPALPGAYNGANAIARAYADWRAGKVDRTGVMVHRVVREVDMGLPLVVREV</sequence>
<dbReference type="EC" id="2.1.2.2" evidence="2"/>
<name>A0A6A6WAR6_9PEZI</name>
<dbReference type="GO" id="GO:0004644">
    <property type="term" value="F:phosphoribosylglycinamide formyltransferase activity"/>
    <property type="evidence" value="ECO:0007669"/>
    <property type="project" value="UniProtKB-EC"/>
</dbReference>
<evidence type="ECO:0000256" key="3">
    <source>
        <dbReference type="ARBA" id="ARBA00022679"/>
    </source>
</evidence>
<evidence type="ECO:0000256" key="2">
    <source>
        <dbReference type="ARBA" id="ARBA00012254"/>
    </source>
</evidence>
<dbReference type="Gene3D" id="3.40.50.170">
    <property type="entry name" value="Formyl transferase, N-terminal domain"/>
    <property type="match status" value="1"/>
</dbReference>
<keyword evidence="4" id="KW-0658">Purine biosynthesis</keyword>
<keyword evidence="3 6" id="KW-0808">Transferase</keyword>
<dbReference type="GO" id="GO:0005737">
    <property type="term" value="C:cytoplasm"/>
    <property type="evidence" value="ECO:0007669"/>
    <property type="project" value="TreeGrafter"/>
</dbReference>
<evidence type="ECO:0000313" key="6">
    <source>
        <dbReference type="EMBL" id="KAF2759269.1"/>
    </source>
</evidence>
<accession>A0A6A6WAR6</accession>